<dbReference type="InterPro" id="IPR007167">
    <property type="entry name" value="Fe-transptr_FeoA-like"/>
</dbReference>
<evidence type="ECO:0000313" key="3">
    <source>
        <dbReference type="EMBL" id="RDU66980.1"/>
    </source>
</evidence>
<proteinExistence type="predicted"/>
<keyword evidence="1" id="KW-0408">Iron</keyword>
<accession>A0A3D8IPS1</accession>
<dbReference type="OrthoDB" id="5334830at2"/>
<dbReference type="EMBL" id="NXLQ01000002">
    <property type="protein sequence ID" value="RDU66980.1"/>
    <property type="molecule type" value="Genomic_DNA"/>
</dbReference>
<evidence type="ECO:0000259" key="2">
    <source>
        <dbReference type="SMART" id="SM00899"/>
    </source>
</evidence>
<dbReference type="GO" id="GO:0046914">
    <property type="term" value="F:transition metal ion binding"/>
    <property type="evidence" value="ECO:0007669"/>
    <property type="project" value="InterPro"/>
</dbReference>
<comment type="caution">
    <text evidence="3">The sequence shown here is derived from an EMBL/GenBank/DDBJ whole genome shotgun (WGS) entry which is preliminary data.</text>
</comment>
<evidence type="ECO:0000313" key="4">
    <source>
        <dbReference type="Proteomes" id="UP000256379"/>
    </source>
</evidence>
<dbReference type="SUPFAM" id="SSF50037">
    <property type="entry name" value="C-terminal domain of transcriptional repressors"/>
    <property type="match status" value="1"/>
</dbReference>
<sequence>MTLIDSAKGNQYYIKGICCQDEDLLQRFYSMGIYEGNMITLEHISAMHNTYSISVYGTQIALRRGEAQCIEIELR</sequence>
<dbReference type="Pfam" id="PF04023">
    <property type="entry name" value="FeoA"/>
    <property type="match status" value="1"/>
</dbReference>
<protein>
    <submittedName>
        <fullName evidence="3">Ferrous iron transport protein A</fullName>
    </submittedName>
</protein>
<keyword evidence="4" id="KW-1185">Reference proteome</keyword>
<dbReference type="InterPro" id="IPR038157">
    <property type="entry name" value="FeoA_core_dom"/>
</dbReference>
<dbReference type="Gene3D" id="2.30.30.90">
    <property type="match status" value="1"/>
</dbReference>
<feature type="domain" description="Ferrous iron transporter FeoA-like" evidence="2">
    <location>
        <begin position="1"/>
        <end position="74"/>
    </location>
</feature>
<evidence type="ECO:0000256" key="1">
    <source>
        <dbReference type="ARBA" id="ARBA00023004"/>
    </source>
</evidence>
<reference evidence="3 4" key="1">
    <citation type="submission" date="2018-04" db="EMBL/GenBank/DDBJ databases">
        <title>Novel Campyloabacter and Helicobacter Species and Strains.</title>
        <authorList>
            <person name="Mannion A.J."/>
            <person name="Shen Z."/>
            <person name="Fox J.G."/>
        </authorList>
    </citation>
    <scope>NUCLEOTIDE SEQUENCE [LARGE SCALE GENOMIC DNA]</scope>
    <source>
        <strain evidence="3 4">MIT 17-337</strain>
    </source>
</reference>
<dbReference type="Proteomes" id="UP000256379">
    <property type="component" value="Unassembled WGS sequence"/>
</dbReference>
<name>A0A3D8IPS1_9HELI</name>
<dbReference type="AlphaFoldDB" id="A0A3D8IPS1"/>
<dbReference type="RefSeq" id="WP_115542275.1">
    <property type="nucleotide sequence ID" value="NZ_NXLQ01000002.1"/>
</dbReference>
<dbReference type="InterPro" id="IPR008988">
    <property type="entry name" value="Transcriptional_repressor_C"/>
</dbReference>
<dbReference type="SMART" id="SM00899">
    <property type="entry name" value="FeoA"/>
    <property type="match status" value="1"/>
</dbReference>
<organism evidence="3 4">
    <name type="scientific">Helicobacter didelphidarum</name>
    <dbReference type="NCBI Taxonomy" id="2040648"/>
    <lineage>
        <taxon>Bacteria</taxon>
        <taxon>Pseudomonadati</taxon>
        <taxon>Campylobacterota</taxon>
        <taxon>Epsilonproteobacteria</taxon>
        <taxon>Campylobacterales</taxon>
        <taxon>Helicobacteraceae</taxon>
        <taxon>Helicobacter</taxon>
    </lineage>
</organism>
<gene>
    <name evidence="3" type="ORF">CQA53_01575</name>
</gene>